<keyword evidence="4" id="KW-1185">Reference proteome</keyword>
<gene>
    <name evidence="3" type="ORF">JD82_03264</name>
</gene>
<dbReference type="SUPFAM" id="SSF52980">
    <property type="entry name" value="Restriction endonuclease-like"/>
    <property type="match status" value="1"/>
</dbReference>
<protein>
    <submittedName>
        <fullName evidence="3">Restriction system protein</fullName>
    </submittedName>
</protein>
<sequence length="522" mass="58471">MERHSEFFSDFFPESEHHGPLTGREDVDIPMIPRQADREAWDYHTERKYAEAAAMTDAVAERVRALDGLLVDALGHAPFDFSRLRRSFEPREFTPAPELMLHTALPKWADYRPPASTVDRLFPDGRRRALRKARARFEADLAERQAEQGLRRRRLRAARAEHDAAEHARAEEVARHNIEVDELEQRVRGLDPDAVSEYFTRVVAAQPVPAHVAGTADVSYERQGRTLFIARMLPDVDVIPDVEEYRYVSARDEIVAEKRAPEEIRSRYAALVARLVLRTMRDVFEAHPRTVVDEVVASGHARTRDKATGRPAAPCLVSVSASRAQFSDLVLDRLDPTECLRHLHARVSPHPWDLEAVRPIFDPDLSEYRVTSARDATAGLDGRPVLAELSPTDFEHLVRRLFEAMGMRAWTTQASHDGGIDAVAVNEDPIVGGLCVVQAKRYRAAVPAEAVRSLAGVIEDRRANRGVLVTTSWFGPSAHEFARRNGRIQLVEGGELKHLLAEHLSLDAIVGISDTGGHNTTT</sequence>
<evidence type="ECO:0000256" key="1">
    <source>
        <dbReference type="SAM" id="MobiDB-lite"/>
    </source>
</evidence>
<dbReference type="Gene3D" id="3.40.1350.10">
    <property type="match status" value="1"/>
</dbReference>
<comment type="caution">
    <text evidence="3">The sequence shown here is derived from an EMBL/GenBank/DDBJ whole genome shotgun (WGS) entry which is preliminary data.</text>
</comment>
<dbReference type="PANTHER" id="PTHR30015">
    <property type="entry name" value="MRR RESTRICTION SYSTEM PROTEIN"/>
    <property type="match status" value="1"/>
</dbReference>
<dbReference type="PANTHER" id="PTHR30015:SF7">
    <property type="entry name" value="TYPE IV METHYL-DIRECTED RESTRICTION ENZYME ECOKMRR"/>
    <property type="match status" value="1"/>
</dbReference>
<dbReference type="GO" id="GO:0015666">
    <property type="term" value="F:restriction endodeoxyribonuclease activity"/>
    <property type="evidence" value="ECO:0007669"/>
    <property type="project" value="TreeGrafter"/>
</dbReference>
<evidence type="ECO:0000313" key="3">
    <source>
        <dbReference type="EMBL" id="TWH21401.1"/>
    </source>
</evidence>
<dbReference type="AlphaFoldDB" id="A0A660CJR6"/>
<dbReference type="InterPro" id="IPR052906">
    <property type="entry name" value="Type_IV_Methyl-Rstrct_Enzyme"/>
</dbReference>
<dbReference type="Pfam" id="PF04471">
    <property type="entry name" value="Mrr_cat"/>
    <property type="match status" value="1"/>
</dbReference>
<feature type="region of interest" description="Disordered" evidence="1">
    <location>
        <begin position="1"/>
        <end position="26"/>
    </location>
</feature>
<organism evidence="3 4">
    <name type="scientific">Prauserella rugosa</name>
    <dbReference type="NCBI Taxonomy" id="43354"/>
    <lineage>
        <taxon>Bacteria</taxon>
        <taxon>Bacillati</taxon>
        <taxon>Actinomycetota</taxon>
        <taxon>Actinomycetes</taxon>
        <taxon>Pseudonocardiales</taxon>
        <taxon>Pseudonocardiaceae</taxon>
        <taxon>Prauserella</taxon>
    </lineage>
</organism>
<evidence type="ECO:0000259" key="2">
    <source>
        <dbReference type="Pfam" id="PF04471"/>
    </source>
</evidence>
<dbReference type="EMBL" id="VLJV01000001">
    <property type="protein sequence ID" value="TWH21401.1"/>
    <property type="molecule type" value="Genomic_DNA"/>
</dbReference>
<dbReference type="InterPro" id="IPR007560">
    <property type="entry name" value="Restrct_endonuc_IV_Mrr"/>
</dbReference>
<dbReference type="InterPro" id="IPR011856">
    <property type="entry name" value="tRNA_endonuc-like_dom_sf"/>
</dbReference>
<proteinExistence type="predicted"/>
<feature type="domain" description="Restriction endonuclease type IV Mrr" evidence="2">
    <location>
        <begin position="387"/>
        <end position="500"/>
    </location>
</feature>
<dbReference type="InterPro" id="IPR011335">
    <property type="entry name" value="Restrct_endonuc-II-like"/>
</dbReference>
<dbReference type="Proteomes" id="UP000317303">
    <property type="component" value="Unassembled WGS sequence"/>
</dbReference>
<dbReference type="GO" id="GO:0009307">
    <property type="term" value="P:DNA restriction-modification system"/>
    <property type="evidence" value="ECO:0007669"/>
    <property type="project" value="InterPro"/>
</dbReference>
<reference evidence="3 4" key="1">
    <citation type="submission" date="2019-07" db="EMBL/GenBank/DDBJ databases">
        <title>R&amp;d 2014.</title>
        <authorList>
            <person name="Klenk H.-P."/>
        </authorList>
    </citation>
    <scope>NUCLEOTIDE SEQUENCE [LARGE SCALE GENOMIC DNA]</scope>
    <source>
        <strain evidence="3 4">DSM 43194</strain>
    </source>
</reference>
<evidence type="ECO:0000313" key="4">
    <source>
        <dbReference type="Proteomes" id="UP000317303"/>
    </source>
</evidence>
<accession>A0A660CJR6</accession>
<name>A0A660CJR6_9PSEU</name>
<feature type="compositionally biased region" description="Basic and acidic residues" evidence="1">
    <location>
        <begin position="14"/>
        <end position="26"/>
    </location>
</feature>
<dbReference type="GO" id="GO:0003677">
    <property type="term" value="F:DNA binding"/>
    <property type="evidence" value="ECO:0007669"/>
    <property type="project" value="InterPro"/>
</dbReference>